<accession>A0ABR3FCB9</accession>
<feature type="region of interest" description="Disordered" evidence="1">
    <location>
        <begin position="34"/>
        <end position="53"/>
    </location>
</feature>
<keyword evidence="2" id="KW-1133">Transmembrane helix</keyword>
<dbReference type="InterPro" id="IPR040521">
    <property type="entry name" value="KDZ"/>
</dbReference>
<reference evidence="4 5" key="1">
    <citation type="submission" date="2024-02" db="EMBL/GenBank/DDBJ databases">
        <title>A draft genome for the cacao thread blight pathogen Marasmius crinis-equi.</title>
        <authorList>
            <person name="Cohen S.P."/>
            <person name="Baruah I.K."/>
            <person name="Amoako-Attah I."/>
            <person name="Bukari Y."/>
            <person name="Meinhardt L.W."/>
            <person name="Bailey B.A."/>
        </authorList>
    </citation>
    <scope>NUCLEOTIDE SEQUENCE [LARGE SCALE GENOMIC DNA]</scope>
    <source>
        <strain evidence="4 5">GH-76</strain>
    </source>
</reference>
<dbReference type="Proteomes" id="UP001465976">
    <property type="component" value="Unassembled WGS sequence"/>
</dbReference>
<keyword evidence="2" id="KW-0472">Membrane</keyword>
<proteinExistence type="predicted"/>
<dbReference type="EMBL" id="JBAHYK010000562">
    <property type="protein sequence ID" value="KAL0572957.1"/>
    <property type="molecule type" value="Genomic_DNA"/>
</dbReference>
<evidence type="ECO:0000313" key="4">
    <source>
        <dbReference type="EMBL" id="KAL0572957.1"/>
    </source>
</evidence>
<sequence length="517" mass="59466">MSKKRKAVVYRDRVELQGDTEIVKAREEGLGRSGNKLVLHSSPGKGRNPWTQGKTWDDWKVEDRRDFALDANSEWYSTLVDADIFDERIFLNSDGPSSTEENRPSKRQRKSLREVRPNIFWSQNLRDTFVHELLRHKGRADALSQTTCPDCGCSSLKATYRCKERFLGLLLCRDCCVRRHALLPFHLVERWTGQFFVKVDLHSMGLVMQLNHLSLNCMNPVKCHVKLRILHVNGIHHVEIRFCSCEKKIDQHLQLLRRRIYPASTKNGRVMTCATFELLDSLQLHSFTSKSSTYNFYRATELHTDGTGLRVPSSQYRPLLRMIRQWRYLHMILCSGAGHDLRTITGETAVEGRLMVRCASCPHPGINLPRGWNVDTDNNKFLYSLRICMDANFHLKEQLVSSHSRDPALTDGLGYFVKRKPYDAWVNSKADGDEISTCVPFAVISEQHTKFSKGLCYTGVGGISCARSEMIVKMANLKKGERYSTMDYLFGVVMNMFSLVGWIMLMYDICCQWIVNM</sequence>
<comment type="caution">
    <text evidence="4">The sequence shown here is derived from an EMBL/GenBank/DDBJ whole genome shotgun (WGS) entry which is preliminary data.</text>
</comment>
<organism evidence="4 5">
    <name type="scientific">Marasmius crinis-equi</name>
    <dbReference type="NCBI Taxonomy" id="585013"/>
    <lineage>
        <taxon>Eukaryota</taxon>
        <taxon>Fungi</taxon>
        <taxon>Dikarya</taxon>
        <taxon>Basidiomycota</taxon>
        <taxon>Agaricomycotina</taxon>
        <taxon>Agaricomycetes</taxon>
        <taxon>Agaricomycetidae</taxon>
        <taxon>Agaricales</taxon>
        <taxon>Marasmiineae</taxon>
        <taxon>Marasmiaceae</taxon>
        <taxon>Marasmius</taxon>
    </lineage>
</organism>
<keyword evidence="5" id="KW-1185">Reference proteome</keyword>
<evidence type="ECO:0000256" key="2">
    <source>
        <dbReference type="SAM" id="Phobius"/>
    </source>
</evidence>
<keyword evidence="2" id="KW-0812">Transmembrane</keyword>
<feature type="domain" description="CxC2-like cysteine cluster KDZ transposase-associated" evidence="3">
    <location>
        <begin position="201"/>
        <end position="308"/>
    </location>
</feature>
<protein>
    <recommendedName>
        <fullName evidence="3">CxC2-like cysteine cluster KDZ transposase-associated domain-containing protein</fullName>
    </recommendedName>
</protein>
<evidence type="ECO:0000256" key="1">
    <source>
        <dbReference type="SAM" id="MobiDB-lite"/>
    </source>
</evidence>
<dbReference type="Pfam" id="PF18803">
    <property type="entry name" value="CxC2"/>
    <property type="match status" value="1"/>
</dbReference>
<gene>
    <name evidence="4" type="ORF">V5O48_009012</name>
</gene>
<evidence type="ECO:0000313" key="5">
    <source>
        <dbReference type="Proteomes" id="UP001465976"/>
    </source>
</evidence>
<feature type="transmembrane region" description="Helical" evidence="2">
    <location>
        <begin position="488"/>
        <end position="515"/>
    </location>
</feature>
<dbReference type="Pfam" id="PF18758">
    <property type="entry name" value="KDZ"/>
    <property type="match status" value="1"/>
</dbReference>
<name>A0ABR3FCB9_9AGAR</name>
<evidence type="ECO:0000259" key="3">
    <source>
        <dbReference type="Pfam" id="PF18803"/>
    </source>
</evidence>
<dbReference type="InterPro" id="IPR041457">
    <property type="entry name" value="CxC2_KDZ-assoc"/>
</dbReference>